<keyword evidence="1" id="KW-0479">Metal-binding</keyword>
<evidence type="ECO:0000256" key="3">
    <source>
        <dbReference type="ARBA" id="ARBA00022833"/>
    </source>
</evidence>
<dbReference type="InterPro" id="IPR036893">
    <property type="entry name" value="SBP_sf"/>
</dbReference>
<feature type="domain" description="SBP-type" evidence="6">
    <location>
        <begin position="150"/>
        <end position="227"/>
    </location>
</feature>
<evidence type="ECO:0000259" key="6">
    <source>
        <dbReference type="PROSITE" id="PS51141"/>
    </source>
</evidence>
<organism evidence="7 8">
    <name type="scientific">Corchorus olitorius</name>
    <dbReference type="NCBI Taxonomy" id="93759"/>
    <lineage>
        <taxon>Eukaryota</taxon>
        <taxon>Viridiplantae</taxon>
        <taxon>Streptophyta</taxon>
        <taxon>Embryophyta</taxon>
        <taxon>Tracheophyta</taxon>
        <taxon>Spermatophyta</taxon>
        <taxon>Magnoliopsida</taxon>
        <taxon>eudicotyledons</taxon>
        <taxon>Gunneridae</taxon>
        <taxon>Pentapetalae</taxon>
        <taxon>rosids</taxon>
        <taxon>malvids</taxon>
        <taxon>Malvales</taxon>
        <taxon>Malvaceae</taxon>
        <taxon>Grewioideae</taxon>
        <taxon>Apeibeae</taxon>
        <taxon>Corchorus</taxon>
    </lineage>
</organism>
<dbReference type="InterPro" id="IPR004333">
    <property type="entry name" value="SBP_dom"/>
</dbReference>
<dbReference type="Proteomes" id="UP000187203">
    <property type="component" value="Unassembled WGS sequence"/>
</dbReference>
<feature type="region of interest" description="Disordered" evidence="5">
    <location>
        <begin position="357"/>
        <end position="377"/>
    </location>
</feature>
<name>A0A1R3HP24_9ROSI</name>
<evidence type="ECO:0000256" key="5">
    <source>
        <dbReference type="SAM" id="MobiDB-lite"/>
    </source>
</evidence>
<accession>A0A1R3HP24</accession>
<dbReference type="STRING" id="93759.A0A1R3HP24"/>
<dbReference type="GO" id="GO:0008270">
    <property type="term" value="F:zinc ion binding"/>
    <property type="evidence" value="ECO:0007669"/>
    <property type="project" value="UniProtKB-KW"/>
</dbReference>
<dbReference type="AlphaFoldDB" id="A0A1R3HP24"/>
<keyword evidence="3" id="KW-0862">Zinc</keyword>
<dbReference type="Pfam" id="PF03110">
    <property type="entry name" value="SBP"/>
    <property type="match status" value="1"/>
</dbReference>
<comment type="caution">
    <text evidence="7">The sequence shown here is derived from an EMBL/GenBank/DDBJ whole genome shotgun (WGS) entry which is preliminary data.</text>
</comment>
<evidence type="ECO:0000313" key="8">
    <source>
        <dbReference type="Proteomes" id="UP000187203"/>
    </source>
</evidence>
<dbReference type="Gene3D" id="4.10.1100.10">
    <property type="entry name" value="Transcription factor, SBP-box domain"/>
    <property type="match status" value="1"/>
</dbReference>
<dbReference type="OrthoDB" id="514967at2759"/>
<dbReference type="PROSITE" id="PS51141">
    <property type="entry name" value="ZF_SBP"/>
    <property type="match status" value="1"/>
</dbReference>
<keyword evidence="2 4" id="KW-0863">Zinc-finger</keyword>
<dbReference type="PANTHER" id="PTHR31251:SF102">
    <property type="entry name" value="SBP-TYPE DOMAIN-CONTAINING PROTEIN"/>
    <property type="match status" value="1"/>
</dbReference>
<evidence type="ECO:0000313" key="7">
    <source>
        <dbReference type="EMBL" id="OMO72054.1"/>
    </source>
</evidence>
<dbReference type="GO" id="GO:0003677">
    <property type="term" value="F:DNA binding"/>
    <property type="evidence" value="ECO:0007669"/>
    <property type="project" value="InterPro"/>
</dbReference>
<dbReference type="PANTHER" id="PTHR31251">
    <property type="entry name" value="SQUAMOSA PROMOTER-BINDING-LIKE PROTEIN 4"/>
    <property type="match status" value="1"/>
</dbReference>
<evidence type="ECO:0000256" key="4">
    <source>
        <dbReference type="PROSITE-ProRule" id="PRU00470"/>
    </source>
</evidence>
<gene>
    <name evidence="7" type="ORF">COLO4_27847</name>
</gene>
<proteinExistence type="predicted"/>
<dbReference type="GO" id="GO:0005634">
    <property type="term" value="C:nucleus"/>
    <property type="evidence" value="ECO:0007669"/>
    <property type="project" value="InterPro"/>
</dbReference>
<evidence type="ECO:0000256" key="1">
    <source>
        <dbReference type="ARBA" id="ARBA00022723"/>
    </source>
</evidence>
<dbReference type="SUPFAM" id="SSF103612">
    <property type="entry name" value="SBT domain"/>
    <property type="match status" value="1"/>
</dbReference>
<reference evidence="8" key="1">
    <citation type="submission" date="2013-09" db="EMBL/GenBank/DDBJ databases">
        <title>Corchorus olitorius genome sequencing.</title>
        <authorList>
            <person name="Alam M."/>
            <person name="Haque M.S."/>
            <person name="Islam M.S."/>
            <person name="Emdad E.M."/>
            <person name="Islam M.M."/>
            <person name="Ahmed B."/>
            <person name="Halim A."/>
            <person name="Hossen Q.M.M."/>
            <person name="Hossain M.Z."/>
            <person name="Ahmed R."/>
            <person name="Khan M.M."/>
            <person name="Islam R."/>
            <person name="Rashid M.M."/>
            <person name="Khan S.A."/>
            <person name="Rahman M.S."/>
            <person name="Alam M."/>
            <person name="Yahiya A.S."/>
            <person name="Khan M.S."/>
            <person name="Azam M.S."/>
            <person name="Haque T."/>
            <person name="Lashkar M.Z.H."/>
            <person name="Akhand A.I."/>
            <person name="Morshed G."/>
            <person name="Roy S."/>
            <person name="Uddin K.S."/>
            <person name="Rabeya T."/>
            <person name="Hossain A.S."/>
            <person name="Chowdhury A."/>
            <person name="Snigdha A.R."/>
            <person name="Mortoza M.S."/>
            <person name="Matin S.A."/>
            <person name="Hoque S.M.E."/>
            <person name="Islam M.K."/>
            <person name="Roy D.K."/>
            <person name="Haider R."/>
            <person name="Moosa M.M."/>
            <person name="Elias S.M."/>
            <person name="Hasan A.M."/>
            <person name="Jahan S."/>
            <person name="Shafiuddin M."/>
            <person name="Mahmood N."/>
            <person name="Shommy N.S."/>
        </authorList>
    </citation>
    <scope>NUCLEOTIDE SEQUENCE [LARGE SCALE GENOMIC DNA]</scope>
    <source>
        <strain evidence="8">cv. O-4</strain>
    </source>
</reference>
<dbReference type="InterPro" id="IPR044817">
    <property type="entry name" value="SBP-like"/>
</dbReference>
<protein>
    <recommendedName>
        <fullName evidence="6">SBP-type domain-containing protein</fullName>
    </recommendedName>
</protein>
<keyword evidence="8" id="KW-1185">Reference proteome</keyword>
<sequence length="377" mass="40989">MDLPVDSYARSRKALIGGWDLKPSTDFEAVESMELMDFGFADMNKRPFYGNTSMGIFGAEFGNDSAKRVVSPTCMFTSSSYYGEEESGSKHSSSLMESNSQESSLIDLKLGRLADYRDAHDGKFLKETSVVSSVRPALMAKKPRSSYTHTPCCQVYGCNKDLSSSKDYHKRHKVCEVHSKTAKFQLVKSERKPICSPQSAIPITNGQLGAKSFFHMHGSGKQCVPGTFSSATEGFNAPNAASTVKDSSGVSRSGCALSLLSAQSQDLSSHATGIQMTRPMVNQAGRVYHSFEKSAGVSSLEKANGVYTCEMNPMGVVQAGTIMVSDAGYSSNFEVQADGYFQDSDLLSARVRGRFAKASPNNVPKDEERQRVSNYKP</sequence>
<dbReference type="EMBL" id="AWUE01019704">
    <property type="protein sequence ID" value="OMO72054.1"/>
    <property type="molecule type" value="Genomic_DNA"/>
</dbReference>
<evidence type="ECO:0000256" key="2">
    <source>
        <dbReference type="ARBA" id="ARBA00022771"/>
    </source>
</evidence>